<gene>
    <name evidence="4" type="ORF">BKA03_002768</name>
</gene>
<organism evidence="4 5">
    <name type="scientific">Demequina lutea</name>
    <dbReference type="NCBI Taxonomy" id="431489"/>
    <lineage>
        <taxon>Bacteria</taxon>
        <taxon>Bacillati</taxon>
        <taxon>Actinomycetota</taxon>
        <taxon>Actinomycetes</taxon>
        <taxon>Micrococcales</taxon>
        <taxon>Demequinaceae</taxon>
        <taxon>Demequina</taxon>
    </lineage>
</organism>
<dbReference type="PANTHER" id="PTHR42760">
    <property type="entry name" value="SHORT-CHAIN DEHYDROGENASES/REDUCTASES FAMILY MEMBER"/>
    <property type="match status" value="1"/>
</dbReference>
<accession>A0A7Y9ZC30</accession>
<dbReference type="PRINTS" id="PR00080">
    <property type="entry name" value="SDRFAMILY"/>
</dbReference>
<dbReference type="InterPro" id="IPR036291">
    <property type="entry name" value="NAD(P)-bd_dom_sf"/>
</dbReference>
<evidence type="ECO:0000313" key="5">
    <source>
        <dbReference type="Proteomes" id="UP000547973"/>
    </source>
</evidence>
<feature type="domain" description="Ketoreductase" evidence="3">
    <location>
        <begin position="8"/>
        <end position="187"/>
    </location>
</feature>
<dbReference type="SUPFAM" id="SSF51735">
    <property type="entry name" value="NAD(P)-binding Rossmann-fold domains"/>
    <property type="match status" value="1"/>
</dbReference>
<evidence type="ECO:0000256" key="1">
    <source>
        <dbReference type="ARBA" id="ARBA00006484"/>
    </source>
</evidence>
<dbReference type="Proteomes" id="UP000547973">
    <property type="component" value="Unassembled WGS sequence"/>
</dbReference>
<protein>
    <submittedName>
        <fullName evidence="4">3-oxoacyl-[acyl-carrier protein] reductase</fullName>
        <ecNumber evidence="4">1.1.1.100</ecNumber>
    </submittedName>
</protein>
<evidence type="ECO:0000259" key="3">
    <source>
        <dbReference type="SMART" id="SM00822"/>
    </source>
</evidence>
<dbReference type="InterPro" id="IPR002347">
    <property type="entry name" value="SDR_fam"/>
</dbReference>
<name>A0A7Y9ZC30_9MICO</name>
<dbReference type="Pfam" id="PF13561">
    <property type="entry name" value="adh_short_C2"/>
    <property type="match status" value="1"/>
</dbReference>
<evidence type="ECO:0000256" key="2">
    <source>
        <dbReference type="ARBA" id="ARBA00023002"/>
    </source>
</evidence>
<dbReference type="SMART" id="SM00822">
    <property type="entry name" value="PKS_KR"/>
    <property type="match status" value="1"/>
</dbReference>
<reference evidence="4 5" key="1">
    <citation type="submission" date="2020-07" db="EMBL/GenBank/DDBJ databases">
        <title>Sequencing the genomes of 1000 actinobacteria strains.</title>
        <authorList>
            <person name="Klenk H.-P."/>
        </authorList>
    </citation>
    <scope>NUCLEOTIDE SEQUENCE [LARGE SCALE GENOMIC DNA]</scope>
    <source>
        <strain evidence="4 5">DSM 19970</strain>
    </source>
</reference>
<dbReference type="AlphaFoldDB" id="A0A7Y9ZC30"/>
<dbReference type="GO" id="GO:0030497">
    <property type="term" value="P:fatty acid elongation"/>
    <property type="evidence" value="ECO:0007669"/>
    <property type="project" value="TreeGrafter"/>
</dbReference>
<keyword evidence="2 4" id="KW-0560">Oxidoreductase</keyword>
<dbReference type="FunFam" id="3.40.50.720:FF:000084">
    <property type="entry name" value="Short-chain dehydrogenase reductase"/>
    <property type="match status" value="1"/>
</dbReference>
<dbReference type="InterPro" id="IPR057326">
    <property type="entry name" value="KR_dom"/>
</dbReference>
<sequence>MTQDLTGRRALVTGGGVGIGRAIALTLARAGADVALTYRSHDGSSVAAEIEALGRRSGAFALDATDQAQVDTVIAAAAEALGGPIDLLVNNAGGLIGRQTLTEMTDEHWFAVIDVNLTSTFRVTRAVLQDMPNGGRVVSIGSQAGENGGGLGAVAYAASKSALDGFTRGLAKELGPRAITVNSIAPGFIGDTPFQATFTPEASQQAAIAATAVKRAGLPDDVAEAVAYLASSGASFVTGIVLDVNGGANFR</sequence>
<dbReference type="PANTHER" id="PTHR42760:SF40">
    <property type="entry name" value="3-OXOACYL-[ACYL-CARRIER-PROTEIN] REDUCTASE, CHLOROPLASTIC"/>
    <property type="match status" value="1"/>
</dbReference>
<keyword evidence="5" id="KW-1185">Reference proteome</keyword>
<evidence type="ECO:0000313" key="4">
    <source>
        <dbReference type="EMBL" id="NYI42649.1"/>
    </source>
</evidence>
<dbReference type="EMBL" id="JACBZO010000001">
    <property type="protein sequence ID" value="NYI42649.1"/>
    <property type="molecule type" value="Genomic_DNA"/>
</dbReference>
<proteinExistence type="inferred from homology"/>
<dbReference type="PRINTS" id="PR00081">
    <property type="entry name" value="GDHRDH"/>
</dbReference>
<dbReference type="Gene3D" id="3.40.50.720">
    <property type="entry name" value="NAD(P)-binding Rossmann-like Domain"/>
    <property type="match status" value="1"/>
</dbReference>
<dbReference type="GO" id="GO:0004316">
    <property type="term" value="F:3-oxoacyl-[acyl-carrier-protein] reductase (NADPH) activity"/>
    <property type="evidence" value="ECO:0007669"/>
    <property type="project" value="UniProtKB-EC"/>
</dbReference>
<dbReference type="OrthoDB" id="286404at2"/>
<comment type="caution">
    <text evidence="4">The sequence shown here is derived from an EMBL/GenBank/DDBJ whole genome shotgun (WGS) entry which is preliminary data.</text>
</comment>
<dbReference type="RefSeq" id="WP_062075119.1">
    <property type="nucleotide sequence ID" value="NZ_BBRC01000006.1"/>
</dbReference>
<dbReference type="EC" id="1.1.1.100" evidence="4"/>
<comment type="similarity">
    <text evidence="1">Belongs to the short-chain dehydrogenases/reductases (SDR) family.</text>
</comment>